<evidence type="ECO:0000313" key="3">
    <source>
        <dbReference type="EMBL" id="RCK70630.1"/>
    </source>
</evidence>
<comment type="caution">
    <text evidence="3">The sequence shown here is derived from an EMBL/GenBank/DDBJ whole genome shotgun (WGS) entry which is preliminary data.</text>
</comment>
<dbReference type="EMBL" id="QOUI01000002">
    <property type="protein sequence ID" value="RCK70630.1"/>
    <property type="molecule type" value="Genomic_DNA"/>
</dbReference>
<dbReference type="PANTHER" id="PTHR24321:SF8">
    <property type="entry name" value="ESTRADIOL 17-BETA-DEHYDROGENASE 8-RELATED"/>
    <property type="match status" value="1"/>
</dbReference>
<dbReference type="Proteomes" id="UP000252770">
    <property type="component" value="Unassembled WGS sequence"/>
</dbReference>
<dbReference type="PANTHER" id="PTHR24321">
    <property type="entry name" value="DEHYDROGENASES, SHORT CHAIN"/>
    <property type="match status" value="1"/>
</dbReference>
<dbReference type="CDD" id="cd05233">
    <property type="entry name" value="SDR_c"/>
    <property type="match status" value="1"/>
</dbReference>
<reference evidence="3 4" key="1">
    <citation type="submission" date="2018-07" db="EMBL/GenBank/DDBJ databases">
        <title>Desertimonas flava gen. nov. sp. nov.</title>
        <authorList>
            <person name="Liu S."/>
        </authorList>
    </citation>
    <scope>NUCLEOTIDE SEQUENCE [LARGE SCALE GENOMIC DNA]</scope>
    <source>
        <strain evidence="3 4">16Sb5-5</strain>
    </source>
</reference>
<dbReference type="PRINTS" id="PR00080">
    <property type="entry name" value="SDRFAMILY"/>
</dbReference>
<dbReference type="InterPro" id="IPR002347">
    <property type="entry name" value="SDR_fam"/>
</dbReference>
<dbReference type="InterPro" id="IPR036291">
    <property type="entry name" value="NAD(P)-bd_dom_sf"/>
</dbReference>
<dbReference type="NCBIfam" id="NF005559">
    <property type="entry name" value="PRK07231.1"/>
    <property type="match status" value="1"/>
</dbReference>
<sequence>MLSDRVAFVTGAGSGIGAASARLMARQGAAVALVSRTAEELEELAEQIRGEGGRALPVSGDVSDEESVVEAYAKVLEEFGRLDVVVANAGVNGRWAGIEDLTADDFRSTLDINLTGTFLTIKHAVPHLRRQGGGSVVVVASVNGTRMFSNTGATAYSSSKAGQVAMTKMLAVELGPSKIRVNVVCPGAIDTDISDNTQADNADVMIPVEFPEGAIPLTGTESGSAEQVADLITFLASDAASHVSGSEVWIDGAQSLLQG</sequence>
<name>A0A367YXS1_9ACTN</name>
<dbReference type="FunFam" id="3.40.50.720:FF:000084">
    <property type="entry name" value="Short-chain dehydrogenase reductase"/>
    <property type="match status" value="1"/>
</dbReference>
<dbReference type="Gene3D" id="3.40.50.720">
    <property type="entry name" value="NAD(P)-binding Rossmann-like Domain"/>
    <property type="match status" value="1"/>
</dbReference>
<evidence type="ECO:0000256" key="2">
    <source>
        <dbReference type="ARBA" id="ARBA00023002"/>
    </source>
</evidence>
<dbReference type="GO" id="GO:0016491">
    <property type="term" value="F:oxidoreductase activity"/>
    <property type="evidence" value="ECO:0007669"/>
    <property type="project" value="UniProtKB-KW"/>
</dbReference>
<keyword evidence="4" id="KW-1185">Reference proteome</keyword>
<dbReference type="SUPFAM" id="SSF51735">
    <property type="entry name" value="NAD(P)-binding Rossmann-fold domains"/>
    <property type="match status" value="1"/>
</dbReference>
<dbReference type="AlphaFoldDB" id="A0A367YXS1"/>
<dbReference type="RefSeq" id="WP_114125401.1">
    <property type="nucleotide sequence ID" value="NZ_QOUI01000002.1"/>
</dbReference>
<gene>
    <name evidence="3" type="ORF">DT076_04225</name>
</gene>
<comment type="similarity">
    <text evidence="1">Belongs to the short-chain dehydrogenases/reductases (SDR) family.</text>
</comment>
<dbReference type="NCBIfam" id="NF004203">
    <property type="entry name" value="PRK05653.2-4"/>
    <property type="match status" value="1"/>
</dbReference>
<proteinExistence type="inferred from homology"/>
<keyword evidence="2" id="KW-0560">Oxidoreductase</keyword>
<dbReference type="Pfam" id="PF13561">
    <property type="entry name" value="adh_short_C2"/>
    <property type="match status" value="1"/>
</dbReference>
<evidence type="ECO:0000256" key="1">
    <source>
        <dbReference type="ARBA" id="ARBA00006484"/>
    </source>
</evidence>
<evidence type="ECO:0000313" key="4">
    <source>
        <dbReference type="Proteomes" id="UP000252770"/>
    </source>
</evidence>
<organism evidence="3 4">
    <name type="scientific">Desertihabitans brevis</name>
    <dbReference type="NCBI Taxonomy" id="2268447"/>
    <lineage>
        <taxon>Bacteria</taxon>
        <taxon>Bacillati</taxon>
        <taxon>Actinomycetota</taxon>
        <taxon>Actinomycetes</taxon>
        <taxon>Propionibacteriales</taxon>
        <taxon>Propionibacteriaceae</taxon>
        <taxon>Desertihabitans</taxon>
    </lineage>
</organism>
<dbReference type="PRINTS" id="PR00081">
    <property type="entry name" value="GDHRDH"/>
</dbReference>
<accession>A0A367YXS1</accession>
<protein>
    <submittedName>
        <fullName evidence="3">SDR family NAD(P)-dependent oxidoreductase</fullName>
    </submittedName>
</protein>